<dbReference type="HOGENOM" id="CLU_3284197_0_0_5"/>
<proteinExistence type="predicted"/>
<gene>
    <name evidence="1" type="ordered locus">AZOLI_2283</name>
</gene>
<organism evidence="1 2">
    <name type="scientific">Azospirillum lipoferum (strain 4B)</name>
    <dbReference type="NCBI Taxonomy" id="862719"/>
    <lineage>
        <taxon>Bacteria</taxon>
        <taxon>Pseudomonadati</taxon>
        <taxon>Pseudomonadota</taxon>
        <taxon>Alphaproteobacteria</taxon>
        <taxon>Rhodospirillales</taxon>
        <taxon>Azospirillaceae</taxon>
        <taxon>Azospirillum</taxon>
    </lineage>
</organism>
<evidence type="ECO:0000313" key="2">
    <source>
        <dbReference type="Proteomes" id="UP000005667"/>
    </source>
</evidence>
<dbReference type="Proteomes" id="UP000005667">
    <property type="component" value="Chromosome"/>
</dbReference>
<evidence type="ECO:0000313" key="1">
    <source>
        <dbReference type="EMBL" id="CBS87501.1"/>
    </source>
</evidence>
<dbReference type="AlphaFoldDB" id="G7Z949"/>
<reference evidence="2" key="1">
    <citation type="journal article" date="2011" name="PLoS Genet.">
        <title>Azospirillum genomes reveal transition of bacteria from aquatic to terrestrial environments.</title>
        <authorList>
            <person name="Wisniewski-Dye F."/>
            <person name="Borziak K."/>
            <person name="Khalsa-Moyers G."/>
            <person name="Alexandre G."/>
            <person name="Sukharnikov L.O."/>
            <person name="Wuichet K."/>
            <person name="Hurst G.B."/>
            <person name="McDonald W.H."/>
            <person name="Robertson J.S."/>
            <person name="Barbe V."/>
            <person name="Calteau A."/>
            <person name="Rouy Z."/>
            <person name="Mangenot S."/>
            <person name="Prigent-Combaret C."/>
            <person name="Normand P."/>
            <person name="Boyer M."/>
            <person name="Siguier P."/>
            <person name="Dessaux Y."/>
            <person name="Elmerich C."/>
            <person name="Condemine G."/>
            <person name="Krishnen G."/>
            <person name="Kennedy I."/>
            <person name="Paterson A.H."/>
            <person name="Gonzalez V."/>
            <person name="Mavingui P."/>
            <person name="Zhulin I.B."/>
        </authorList>
    </citation>
    <scope>NUCLEOTIDE SEQUENCE [LARGE SCALE GENOMIC DNA]</scope>
    <source>
        <strain evidence="2">4B</strain>
    </source>
</reference>
<keyword evidence="2" id="KW-1185">Reference proteome</keyword>
<dbReference type="KEGG" id="ali:AZOLI_2283"/>
<dbReference type="STRING" id="862719.AZOLI_2283"/>
<sequence length="40" mass="4134">MSRSHTISIGRSVCSMSDVCNGAGIGVTRQGPGLRLTDGR</sequence>
<accession>G7Z949</accession>
<protein>
    <submittedName>
        <fullName evidence="1">Uncharacterized protein</fullName>
    </submittedName>
</protein>
<dbReference type="EMBL" id="FQ311868">
    <property type="protein sequence ID" value="CBS87501.1"/>
    <property type="molecule type" value="Genomic_DNA"/>
</dbReference>
<name>G7Z949_AZOL4</name>